<protein>
    <recommendedName>
        <fullName evidence="5">CBM1 domain-containing protein</fullName>
    </recommendedName>
</protein>
<dbReference type="AlphaFoldDB" id="A0AAN6TKW5"/>
<evidence type="ECO:0000313" key="3">
    <source>
        <dbReference type="EMBL" id="KAK4116284.1"/>
    </source>
</evidence>
<feature type="chain" id="PRO_5043053974" description="CBM1 domain-containing protein" evidence="2">
    <location>
        <begin position="24"/>
        <end position="199"/>
    </location>
</feature>
<evidence type="ECO:0000313" key="4">
    <source>
        <dbReference type="Proteomes" id="UP001302812"/>
    </source>
</evidence>
<reference evidence="3" key="2">
    <citation type="submission" date="2023-05" db="EMBL/GenBank/DDBJ databases">
        <authorList>
            <consortium name="Lawrence Berkeley National Laboratory"/>
            <person name="Steindorff A."/>
            <person name="Hensen N."/>
            <person name="Bonometti L."/>
            <person name="Westerberg I."/>
            <person name="Brannstrom I.O."/>
            <person name="Guillou S."/>
            <person name="Cros-Aarteil S."/>
            <person name="Calhoun S."/>
            <person name="Haridas S."/>
            <person name="Kuo A."/>
            <person name="Mondo S."/>
            <person name="Pangilinan J."/>
            <person name="Riley R."/>
            <person name="Labutti K."/>
            <person name="Andreopoulos B."/>
            <person name="Lipzen A."/>
            <person name="Chen C."/>
            <person name="Yanf M."/>
            <person name="Daum C."/>
            <person name="Ng V."/>
            <person name="Clum A."/>
            <person name="Ohm R."/>
            <person name="Martin F."/>
            <person name="Silar P."/>
            <person name="Natvig D."/>
            <person name="Lalanne C."/>
            <person name="Gautier V."/>
            <person name="Ament-Velasquez S.L."/>
            <person name="Kruys A."/>
            <person name="Hutchinson M.I."/>
            <person name="Powell A.J."/>
            <person name="Barry K."/>
            <person name="Miller A.N."/>
            <person name="Grigoriev I.V."/>
            <person name="Debuchy R."/>
            <person name="Gladieux P."/>
            <person name="Thoren M.H."/>
            <person name="Johannesson H."/>
        </authorList>
    </citation>
    <scope>NUCLEOTIDE SEQUENCE</scope>
    <source>
        <strain evidence="3">CBS 508.74</strain>
    </source>
</reference>
<dbReference type="GeneID" id="89937518"/>
<accession>A0AAN6TKW5</accession>
<gene>
    <name evidence="3" type="ORF">N656DRAFT_765273</name>
</gene>
<sequence length="199" mass="20583">MQPTTALPLFSAIMVLLGGLGAAAPVADGASTCQPQTICIDAINTCGVRYGGCYDVCKTASKPQPPPCPSTIPATTKRTSTKKPTSTKKTSSKKPTSTKKSSSTKPTPTSTKPVITTKVTQLPPATTGKATGTSSCTAAQTVCLDGINECGQWYGGCFPDCRPWPTFTAPPCSKTVTKTTITTRVVTSVRGPPILTLPQ</sequence>
<keyword evidence="4" id="KW-1185">Reference proteome</keyword>
<dbReference type="RefSeq" id="XP_064673854.1">
    <property type="nucleotide sequence ID" value="XM_064813393.1"/>
</dbReference>
<dbReference type="EMBL" id="MU853333">
    <property type="protein sequence ID" value="KAK4116284.1"/>
    <property type="molecule type" value="Genomic_DNA"/>
</dbReference>
<dbReference type="Proteomes" id="UP001302812">
    <property type="component" value="Unassembled WGS sequence"/>
</dbReference>
<feature type="compositionally biased region" description="Low complexity" evidence="1">
    <location>
        <begin position="75"/>
        <end position="120"/>
    </location>
</feature>
<keyword evidence="2" id="KW-0732">Signal</keyword>
<evidence type="ECO:0008006" key="5">
    <source>
        <dbReference type="Google" id="ProtNLM"/>
    </source>
</evidence>
<evidence type="ECO:0000256" key="2">
    <source>
        <dbReference type="SAM" id="SignalP"/>
    </source>
</evidence>
<name>A0AAN6TKW5_9PEZI</name>
<organism evidence="3 4">
    <name type="scientific">Canariomyces notabilis</name>
    <dbReference type="NCBI Taxonomy" id="2074819"/>
    <lineage>
        <taxon>Eukaryota</taxon>
        <taxon>Fungi</taxon>
        <taxon>Dikarya</taxon>
        <taxon>Ascomycota</taxon>
        <taxon>Pezizomycotina</taxon>
        <taxon>Sordariomycetes</taxon>
        <taxon>Sordariomycetidae</taxon>
        <taxon>Sordariales</taxon>
        <taxon>Chaetomiaceae</taxon>
        <taxon>Canariomyces</taxon>
    </lineage>
</organism>
<evidence type="ECO:0000256" key="1">
    <source>
        <dbReference type="SAM" id="MobiDB-lite"/>
    </source>
</evidence>
<comment type="caution">
    <text evidence="3">The sequence shown here is derived from an EMBL/GenBank/DDBJ whole genome shotgun (WGS) entry which is preliminary data.</text>
</comment>
<reference evidence="3" key="1">
    <citation type="journal article" date="2023" name="Mol. Phylogenet. Evol.">
        <title>Genome-scale phylogeny and comparative genomics of the fungal order Sordariales.</title>
        <authorList>
            <person name="Hensen N."/>
            <person name="Bonometti L."/>
            <person name="Westerberg I."/>
            <person name="Brannstrom I.O."/>
            <person name="Guillou S."/>
            <person name="Cros-Aarteil S."/>
            <person name="Calhoun S."/>
            <person name="Haridas S."/>
            <person name="Kuo A."/>
            <person name="Mondo S."/>
            <person name="Pangilinan J."/>
            <person name="Riley R."/>
            <person name="LaButti K."/>
            <person name="Andreopoulos B."/>
            <person name="Lipzen A."/>
            <person name="Chen C."/>
            <person name="Yan M."/>
            <person name="Daum C."/>
            <person name="Ng V."/>
            <person name="Clum A."/>
            <person name="Steindorff A."/>
            <person name="Ohm R.A."/>
            <person name="Martin F."/>
            <person name="Silar P."/>
            <person name="Natvig D.O."/>
            <person name="Lalanne C."/>
            <person name="Gautier V."/>
            <person name="Ament-Velasquez S.L."/>
            <person name="Kruys A."/>
            <person name="Hutchinson M.I."/>
            <person name="Powell A.J."/>
            <person name="Barry K."/>
            <person name="Miller A.N."/>
            <person name="Grigoriev I.V."/>
            <person name="Debuchy R."/>
            <person name="Gladieux P."/>
            <person name="Hiltunen Thoren M."/>
            <person name="Johannesson H."/>
        </authorList>
    </citation>
    <scope>NUCLEOTIDE SEQUENCE</scope>
    <source>
        <strain evidence="3">CBS 508.74</strain>
    </source>
</reference>
<feature type="region of interest" description="Disordered" evidence="1">
    <location>
        <begin position="61"/>
        <end position="133"/>
    </location>
</feature>
<feature type="signal peptide" evidence="2">
    <location>
        <begin position="1"/>
        <end position="23"/>
    </location>
</feature>
<proteinExistence type="predicted"/>